<reference evidence="5" key="1">
    <citation type="submission" date="2024-07" db="EMBL/GenBank/DDBJ databases">
        <title>Two chromosome-level genome assemblies of Korean endemic species Abeliophyllum distichum and Forsythia ovata (Oleaceae).</title>
        <authorList>
            <person name="Jang H."/>
        </authorList>
    </citation>
    <scope>NUCLEOTIDE SEQUENCE [LARGE SCALE GENOMIC DNA]</scope>
</reference>
<comment type="similarity">
    <text evidence="1 2">Belongs to the SCAR/WAVE family.</text>
</comment>
<dbReference type="Gene3D" id="6.10.280.150">
    <property type="match status" value="1"/>
</dbReference>
<comment type="subcellular location">
    <subcellularLocation>
        <location evidence="2">Cytoplasm</location>
        <location evidence="2">Cytoskeleton</location>
    </subcellularLocation>
</comment>
<feature type="compositionally biased region" description="Polar residues" evidence="3">
    <location>
        <begin position="1191"/>
        <end position="1205"/>
    </location>
</feature>
<feature type="compositionally biased region" description="Polar residues" evidence="3">
    <location>
        <begin position="299"/>
        <end position="316"/>
    </location>
</feature>
<evidence type="ECO:0000313" key="5">
    <source>
        <dbReference type="Proteomes" id="UP001604336"/>
    </source>
</evidence>
<accession>A0ABD1QT44</accession>
<evidence type="ECO:0000256" key="2">
    <source>
        <dbReference type="RuleBase" id="RU367034"/>
    </source>
</evidence>
<name>A0ABD1QT44_9LAMI</name>
<dbReference type="EMBL" id="JBFOLK010000010">
    <property type="protein sequence ID" value="KAL2479387.1"/>
    <property type="molecule type" value="Genomic_DNA"/>
</dbReference>
<evidence type="ECO:0000256" key="3">
    <source>
        <dbReference type="SAM" id="MobiDB-lite"/>
    </source>
</evidence>
<dbReference type="GO" id="GO:0030036">
    <property type="term" value="P:actin cytoskeleton organization"/>
    <property type="evidence" value="ECO:0007669"/>
    <property type="project" value="UniProtKB-UniRule"/>
</dbReference>
<comment type="caution">
    <text evidence="4">The sequence shown here is derived from an EMBL/GenBank/DDBJ whole genome shotgun (WGS) entry which is preliminary data.</text>
</comment>
<dbReference type="GO" id="GO:0003779">
    <property type="term" value="F:actin binding"/>
    <property type="evidence" value="ECO:0007669"/>
    <property type="project" value="UniProtKB-UniRule"/>
</dbReference>
<dbReference type="InterPro" id="IPR028288">
    <property type="entry name" value="SCAR/WAVE_fam"/>
</dbReference>
<keyword evidence="5" id="KW-1185">Reference proteome</keyword>
<gene>
    <name evidence="4" type="ORF">Adt_32353</name>
</gene>
<dbReference type="Proteomes" id="UP001604336">
    <property type="component" value="Unassembled WGS sequence"/>
</dbReference>
<protein>
    <recommendedName>
        <fullName evidence="2">Protein SCAR</fullName>
    </recommendedName>
    <alternativeName>
        <fullName evidence="2">Protein WAVE</fullName>
    </alternativeName>
</protein>
<dbReference type="PANTHER" id="PTHR12902">
    <property type="entry name" value="WASP-1"/>
    <property type="match status" value="1"/>
</dbReference>
<organism evidence="4 5">
    <name type="scientific">Abeliophyllum distichum</name>
    <dbReference type="NCBI Taxonomy" id="126358"/>
    <lineage>
        <taxon>Eukaryota</taxon>
        <taxon>Viridiplantae</taxon>
        <taxon>Streptophyta</taxon>
        <taxon>Embryophyta</taxon>
        <taxon>Tracheophyta</taxon>
        <taxon>Spermatophyta</taxon>
        <taxon>Magnoliopsida</taxon>
        <taxon>eudicotyledons</taxon>
        <taxon>Gunneridae</taxon>
        <taxon>Pentapetalae</taxon>
        <taxon>asterids</taxon>
        <taxon>lamiids</taxon>
        <taxon>Lamiales</taxon>
        <taxon>Oleaceae</taxon>
        <taxon>Forsythieae</taxon>
        <taxon>Abeliophyllum</taxon>
    </lineage>
</organism>
<feature type="compositionally biased region" description="Low complexity" evidence="3">
    <location>
        <begin position="329"/>
        <end position="339"/>
    </location>
</feature>
<feature type="region of interest" description="Disordered" evidence="3">
    <location>
        <begin position="166"/>
        <end position="185"/>
    </location>
</feature>
<sequence length="1390" mass="152834">MGSYEECRGPPQLFLLDKFDVTGAGGCLKRYTDPSFFRVETSSSGTTNAYVQREKRIRKAKKKGLNWRNGETSEVVSTSHANLHQLFLEECVVNSLSNPASRVKLKRRPNGVPLDSKNGKSYMDKLLKTPSPEHKVIHEVSVSSSLLKLPTHDHNESGVEALEVTPVSPDTGRKRSTPSSPNTQEIMLKPSINESIEVSTDDSLCQVPKSNTSFEAVETSCAFGLMTSENDIAVDGESKIEGSLNGYQSDDVSTEIDNYVDAPSTMESDMDTDLEWRVKIDFTSSNIERQLSISDANEEYLQTHSSDSQSTENSSLLDDGNGLYKKETSNFSSDSPSTSAENTLLEDDHNDAVEVFRPVDIPETEITGISSYQQTANEDVSVPHHPRPAVSDDACTGEADITSHKPDFGELTSSSCTTDSSPTHFDAEAVVREGGFMGPNIEHMSSTNNEISMKSINTEENWTNLVSNGYCLPIVSDAALPTGDDFPSLSAGNDIVDESKGENVPSISTVLDVPCHTRDNSIEMSAEFLHEDDSDKEDLTPSMNTVSTYNICNMISHDKDNNQEMMFSEIPFPCELDGKVPKLPEDGMSDHLDSPQNEDSLIPTLSEQKQLLFELDDEDPNVVYDAYNHFSCIVEPCHGKVIEETPLDNMSQIVNAGDHYSKSSVENQVDSPYLILSNIKEQFLDQPQAGLDSYDKNTDVKFVKEIATNGIPVCGSPKSSDVVGFQGTGIADDLSHLDSADMESSCCIQENLEEPTRRSEGVEMDQITCCMDSTGKEGTDITVASDITSLNDMHVRLVDIDSMSDPSDAVDISTVVTGSSVNADEDGFSLAVGLNKLKEECIPFYRDLGQDEFETNKNYLPDGHRESSSGEEVGQLEVATSQLDLVFSNTVNYDHPESEALDTVPKSSLDLEVENNFDLVSRLNTTVTQSSLEKSGLYGEQESGRQSTEDVSYFPINRHALETILQEKIELLPNKLNEELPDAGETHLELLAQSKCRQKLDHDDHEGYNVTAFKSSELQAQGNCDNDVSGHPKYPLHSIFPPINLLSETNQINLEESPPLPPLPPLQWRIRTLHYTYHATEREMEQHTVGASSSELAMGDNEKAPSLNPKLPVSTATEKDSPSVHECASANVEHSGPFSLQVVTMDHPSTTKNYFFILDRTSSAKASLIFPKSYDEMTQHSFLAGEGRIRQPTSKSISQGISLDSASADDVGSSLEELSQSPHQVAAEITSNEDKVEHSYSGLDANIMMHKTVDLLPKTQTEQPQLVLPSSGDESRLPFVEDDIENGCRTTKLSRPRNPLIDAVAANDKSKLRKVMERVRPKMQSVDEKGSFLEQIRTKSFNLKPAVMAKPNIQGPNTNLKVAALLEKAKTIRQALSGSDEDDEDSWSDS</sequence>
<dbReference type="GO" id="GO:0005856">
    <property type="term" value="C:cytoskeleton"/>
    <property type="evidence" value="ECO:0007669"/>
    <property type="project" value="UniProtKB-SubCell"/>
</dbReference>
<keyword evidence="2" id="KW-0009">Actin-binding</keyword>
<feature type="region of interest" description="Disordered" evidence="3">
    <location>
        <begin position="1185"/>
        <end position="1217"/>
    </location>
</feature>
<feature type="region of interest" description="Disordered" evidence="3">
    <location>
        <begin position="1085"/>
        <end position="1118"/>
    </location>
</feature>
<keyword evidence="2" id="KW-0206">Cytoskeleton</keyword>
<proteinExistence type="inferred from homology"/>
<dbReference type="PANTHER" id="PTHR12902:SF1">
    <property type="entry name" value="WISKOTT-ALDRICH SYNDROME PROTEIN FAMILY MEMBER"/>
    <property type="match status" value="1"/>
</dbReference>
<feature type="region of interest" description="Disordered" evidence="3">
    <location>
        <begin position="299"/>
        <end position="350"/>
    </location>
</feature>
<evidence type="ECO:0000313" key="4">
    <source>
        <dbReference type="EMBL" id="KAL2479387.1"/>
    </source>
</evidence>
<evidence type="ECO:0000256" key="1">
    <source>
        <dbReference type="ARBA" id="ARBA00006993"/>
    </source>
</evidence>
<keyword evidence="2" id="KW-0963">Cytoplasm</keyword>
<comment type="function">
    <text evidence="2">Involved in regulation of actin and microtubule organization. Part of a WAVE complex that activates the Arp2/3 complex.</text>
</comment>